<evidence type="ECO:0000313" key="3">
    <source>
        <dbReference type="Proteomes" id="UP000044136"/>
    </source>
</evidence>
<evidence type="ECO:0000313" key="2">
    <source>
        <dbReference type="EMBL" id="CEA01460.1"/>
    </source>
</evidence>
<sequence length="91" mass="10720">MRRVILILLMLIQILFFINYTINDGIIFYNIYIWFTLAALAIITGIRAFRSEPHLNESRHMHSYFSLALIIVSCASVLFILYIAIMQPYYL</sequence>
<dbReference type="EMBL" id="CCSE01000001">
    <property type="protein sequence ID" value="CEA01460.1"/>
    <property type="molecule type" value="Genomic_DNA"/>
</dbReference>
<dbReference type="eggNOG" id="ENOG50339WG">
    <property type="taxonomic scope" value="Bacteria"/>
</dbReference>
<keyword evidence="1" id="KW-0472">Membrane</keyword>
<keyword evidence="1" id="KW-0812">Transmembrane</keyword>
<gene>
    <name evidence="2" type="ORF">BN1048_01380</name>
</gene>
<dbReference type="Proteomes" id="UP000044136">
    <property type="component" value="Unassembled WGS sequence"/>
</dbReference>
<protein>
    <submittedName>
        <fullName evidence="2">Uncharacterized protein</fullName>
    </submittedName>
</protein>
<dbReference type="HOGENOM" id="CLU_2423001_0_0_9"/>
<dbReference type="RefSeq" id="WP_035809734.1">
    <property type="nucleotide sequence ID" value="NZ_CCSE01000001.1"/>
</dbReference>
<keyword evidence="3" id="KW-1185">Reference proteome</keyword>
<dbReference type="AlphaFoldDB" id="A0A078M555"/>
<organism evidence="2 3">
    <name type="scientific">Jeotgalicoccus saudimassiliensis</name>
    <dbReference type="NCBI Taxonomy" id="1461582"/>
    <lineage>
        <taxon>Bacteria</taxon>
        <taxon>Bacillati</taxon>
        <taxon>Bacillota</taxon>
        <taxon>Bacilli</taxon>
        <taxon>Bacillales</taxon>
        <taxon>Staphylococcaceae</taxon>
        <taxon>Jeotgalicoccus</taxon>
    </lineage>
</organism>
<evidence type="ECO:0000256" key="1">
    <source>
        <dbReference type="SAM" id="Phobius"/>
    </source>
</evidence>
<reference evidence="2 3" key="1">
    <citation type="submission" date="2014-07" db="EMBL/GenBank/DDBJ databases">
        <authorList>
            <person name="Urmite Genomes Urmite Genomes"/>
        </authorList>
    </citation>
    <scope>NUCLEOTIDE SEQUENCE [LARGE SCALE GENOMIC DNA]</scope>
    <source>
        <strain evidence="2 3">13MG44_air</strain>
    </source>
</reference>
<proteinExistence type="predicted"/>
<keyword evidence="1" id="KW-1133">Transmembrane helix</keyword>
<feature type="transmembrane region" description="Helical" evidence="1">
    <location>
        <begin position="27"/>
        <end position="49"/>
    </location>
</feature>
<name>A0A078M555_9STAP</name>
<dbReference type="OrthoDB" id="2390336at2"/>
<dbReference type="STRING" id="1461582.BN1048_01380"/>
<feature type="transmembrane region" description="Helical" evidence="1">
    <location>
        <begin position="61"/>
        <end position="85"/>
    </location>
</feature>
<accession>A0A078M555</accession>